<comment type="caution">
    <text evidence="2">The sequence shown here is derived from an EMBL/GenBank/DDBJ whole genome shotgun (WGS) entry which is preliminary data.</text>
</comment>
<evidence type="ECO:0000313" key="3">
    <source>
        <dbReference type="Proteomes" id="UP000287519"/>
    </source>
</evidence>
<accession>A0A402C2I3</accession>
<dbReference type="Proteomes" id="UP000287519">
    <property type="component" value="Unassembled WGS sequence"/>
</dbReference>
<dbReference type="AlphaFoldDB" id="A0A402C2I3"/>
<name>A0A402C2I3_RHOWR</name>
<keyword evidence="3" id="KW-1185">Reference proteome</keyword>
<dbReference type="RefSeq" id="WP_192581755.1">
    <property type="nucleotide sequence ID" value="NZ_BHYM01000013.1"/>
</dbReference>
<reference evidence="2 3" key="1">
    <citation type="submission" date="2018-11" db="EMBL/GenBank/DDBJ databases">
        <title>Microbial catabolism of amino acid.</title>
        <authorList>
            <person name="Hibi M."/>
            <person name="Ogawa J."/>
        </authorList>
    </citation>
    <scope>NUCLEOTIDE SEQUENCE [LARGE SCALE GENOMIC DNA]</scope>
    <source>
        <strain evidence="2 3">C31-06</strain>
    </source>
</reference>
<feature type="transmembrane region" description="Helical" evidence="1">
    <location>
        <begin position="15"/>
        <end position="34"/>
    </location>
</feature>
<protein>
    <submittedName>
        <fullName evidence="2">Uncharacterized protein</fullName>
    </submittedName>
</protein>
<keyword evidence="1" id="KW-0812">Transmembrane</keyword>
<evidence type="ECO:0000256" key="1">
    <source>
        <dbReference type="SAM" id="Phobius"/>
    </source>
</evidence>
<evidence type="ECO:0000313" key="2">
    <source>
        <dbReference type="EMBL" id="GCE37844.1"/>
    </source>
</evidence>
<proteinExistence type="predicted"/>
<sequence length="46" mass="4654">MKVPANDDELPSPEILGPLLAFLLSAAVIALVAGSSRADQHVGQAA</sequence>
<keyword evidence="1" id="KW-1133">Transmembrane helix</keyword>
<dbReference type="EMBL" id="BHYM01000013">
    <property type="protein sequence ID" value="GCE37844.1"/>
    <property type="molecule type" value="Genomic_DNA"/>
</dbReference>
<organism evidence="2 3">
    <name type="scientific">Rhodococcus wratislaviensis</name>
    <name type="common">Tsukamurella wratislaviensis</name>
    <dbReference type="NCBI Taxonomy" id="44752"/>
    <lineage>
        <taxon>Bacteria</taxon>
        <taxon>Bacillati</taxon>
        <taxon>Actinomycetota</taxon>
        <taxon>Actinomycetes</taxon>
        <taxon>Mycobacteriales</taxon>
        <taxon>Nocardiaceae</taxon>
        <taxon>Rhodococcus</taxon>
    </lineage>
</organism>
<gene>
    <name evidence="2" type="ORF">Rhow_000728</name>
</gene>
<keyword evidence="1" id="KW-0472">Membrane</keyword>